<reference evidence="1" key="2">
    <citation type="submission" date="2023-02" db="EMBL/GenBank/DDBJ databases">
        <authorList>
            <consortium name="DOE Joint Genome Institute"/>
            <person name="Mondo S.J."/>
            <person name="Chang Y."/>
            <person name="Wang Y."/>
            <person name="Ahrendt S."/>
            <person name="Andreopoulos W."/>
            <person name="Barry K."/>
            <person name="Beard J."/>
            <person name="Benny G.L."/>
            <person name="Blankenship S."/>
            <person name="Bonito G."/>
            <person name="Cuomo C."/>
            <person name="Desiro A."/>
            <person name="Gervers K.A."/>
            <person name="Hundley H."/>
            <person name="Kuo A."/>
            <person name="LaButti K."/>
            <person name="Lang B.F."/>
            <person name="Lipzen A."/>
            <person name="O'Donnell K."/>
            <person name="Pangilinan J."/>
            <person name="Reynolds N."/>
            <person name="Sandor L."/>
            <person name="Smith M.W."/>
            <person name="Tsang A."/>
            <person name="Grigoriev I.V."/>
            <person name="Stajich J.E."/>
            <person name="Spatafora J.W."/>
        </authorList>
    </citation>
    <scope>NUCLEOTIDE SEQUENCE</scope>
    <source>
        <strain evidence="1">RSA 2281</strain>
    </source>
</reference>
<dbReference type="AlphaFoldDB" id="A0AAD5K0N8"/>
<evidence type="ECO:0000313" key="1">
    <source>
        <dbReference type="EMBL" id="KAI9250483.1"/>
    </source>
</evidence>
<evidence type="ECO:0000313" key="2">
    <source>
        <dbReference type="Proteomes" id="UP001209540"/>
    </source>
</evidence>
<name>A0AAD5K0N8_9FUNG</name>
<dbReference type="Proteomes" id="UP001209540">
    <property type="component" value="Unassembled WGS sequence"/>
</dbReference>
<protein>
    <submittedName>
        <fullName evidence="1">Uncharacterized protein</fullName>
    </submittedName>
</protein>
<proteinExistence type="predicted"/>
<gene>
    <name evidence="1" type="ORF">BDA99DRAFT_541735</name>
</gene>
<comment type="caution">
    <text evidence="1">The sequence shown here is derived from an EMBL/GenBank/DDBJ whole genome shotgun (WGS) entry which is preliminary data.</text>
</comment>
<reference evidence="1" key="1">
    <citation type="journal article" date="2022" name="IScience">
        <title>Evolution of zygomycete secretomes and the origins of terrestrial fungal ecologies.</title>
        <authorList>
            <person name="Chang Y."/>
            <person name="Wang Y."/>
            <person name="Mondo S."/>
            <person name="Ahrendt S."/>
            <person name="Andreopoulos W."/>
            <person name="Barry K."/>
            <person name="Beard J."/>
            <person name="Benny G.L."/>
            <person name="Blankenship S."/>
            <person name="Bonito G."/>
            <person name="Cuomo C."/>
            <person name="Desiro A."/>
            <person name="Gervers K.A."/>
            <person name="Hundley H."/>
            <person name="Kuo A."/>
            <person name="LaButti K."/>
            <person name="Lang B.F."/>
            <person name="Lipzen A."/>
            <person name="O'Donnell K."/>
            <person name="Pangilinan J."/>
            <person name="Reynolds N."/>
            <person name="Sandor L."/>
            <person name="Smith M.E."/>
            <person name="Tsang A."/>
            <person name="Grigoriev I.V."/>
            <person name="Stajich J.E."/>
            <person name="Spatafora J.W."/>
        </authorList>
    </citation>
    <scope>NUCLEOTIDE SEQUENCE</scope>
    <source>
        <strain evidence="1">RSA 2281</strain>
    </source>
</reference>
<sequence>MLIHRGKSMNQQQILIYGKVFTITNESRCKTFQEKEQLYNTDVVSLKVFIYDGVFSSSNNGYSSIASRRTLISSKIHSQIYKLDITFTVPGDNIHLEEDANNTLKGSMSEDEEVKKEDWSYNDTLNSYSNAYGHDFLRQLIEDAMNTKKSKNLEVQRTPRFTTVSGKLTGSNVNQGSSVNPNNGDRMTIGTMNNSNIPQQTFVWSQFMQLEPVQITIFSDHTI</sequence>
<organism evidence="1 2">
    <name type="scientific">Phascolomyces articulosus</name>
    <dbReference type="NCBI Taxonomy" id="60185"/>
    <lineage>
        <taxon>Eukaryota</taxon>
        <taxon>Fungi</taxon>
        <taxon>Fungi incertae sedis</taxon>
        <taxon>Mucoromycota</taxon>
        <taxon>Mucoromycotina</taxon>
        <taxon>Mucoromycetes</taxon>
        <taxon>Mucorales</taxon>
        <taxon>Lichtheimiaceae</taxon>
        <taxon>Phascolomyces</taxon>
    </lineage>
</organism>
<accession>A0AAD5K0N8</accession>
<dbReference type="EMBL" id="JAIXMP010000032">
    <property type="protein sequence ID" value="KAI9250483.1"/>
    <property type="molecule type" value="Genomic_DNA"/>
</dbReference>
<keyword evidence="2" id="KW-1185">Reference proteome</keyword>